<keyword evidence="6 7" id="KW-0472">Membrane</keyword>
<comment type="similarity">
    <text evidence="2">Belongs to the chromate ion transporter (CHR) (TC 2.A.51) family.</text>
</comment>
<dbReference type="GO" id="GO:0005886">
    <property type="term" value="C:plasma membrane"/>
    <property type="evidence" value="ECO:0007669"/>
    <property type="project" value="UniProtKB-SubCell"/>
</dbReference>
<name>A0AAE3IES3_9FIRM</name>
<evidence type="ECO:0000256" key="2">
    <source>
        <dbReference type="ARBA" id="ARBA00005262"/>
    </source>
</evidence>
<dbReference type="PANTHER" id="PTHR43663">
    <property type="entry name" value="CHROMATE TRANSPORT PROTEIN-RELATED"/>
    <property type="match status" value="1"/>
</dbReference>
<keyword evidence="4 7" id="KW-0812">Transmembrane</keyword>
<keyword evidence="9" id="KW-1185">Reference proteome</keyword>
<dbReference type="InterPro" id="IPR052518">
    <property type="entry name" value="CHR_Transporter"/>
</dbReference>
<evidence type="ECO:0000256" key="4">
    <source>
        <dbReference type="ARBA" id="ARBA00022692"/>
    </source>
</evidence>
<gene>
    <name evidence="8" type="ORF">OCV57_02740</name>
</gene>
<organism evidence="8 9">
    <name type="scientific">Hominimerdicola aceti</name>
    <dbReference type="NCBI Taxonomy" id="2981726"/>
    <lineage>
        <taxon>Bacteria</taxon>
        <taxon>Bacillati</taxon>
        <taxon>Bacillota</taxon>
        <taxon>Clostridia</taxon>
        <taxon>Eubacteriales</taxon>
        <taxon>Oscillospiraceae</taxon>
        <taxon>Hominimerdicola</taxon>
    </lineage>
</organism>
<evidence type="ECO:0000256" key="1">
    <source>
        <dbReference type="ARBA" id="ARBA00004651"/>
    </source>
</evidence>
<comment type="caution">
    <text evidence="8">The sequence shown here is derived from an EMBL/GenBank/DDBJ whole genome shotgun (WGS) entry which is preliminary data.</text>
</comment>
<sequence>MIYLKLFLIFLEIGAVSFGGGYGMISIIREKVLTFGWLSEDEFVNFIAVSESTPGPLAVNMATFVGSSQAGFIGGLIATLGVVLPSFVIIFIIASIMKDLLKYSGVKAMLSGIRPCVVAMILATGITMALSSLLNITTINSKPAFDYKALIIFLLIALADVLLLKLKKFKLSPITIIVSSAFLGIIFY</sequence>
<evidence type="ECO:0000256" key="3">
    <source>
        <dbReference type="ARBA" id="ARBA00022475"/>
    </source>
</evidence>
<feature type="transmembrane region" description="Helical" evidence="7">
    <location>
        <begin position="7"/>
        <end position="28"/>
    </location>
</feature>
<feature type="transmembrane region" description="Helical" evidence="7">
    <location>
        <begin position="145"/>
        <end position="164"/>
    </location>
</feature>
<evidence type="ECO:0000256" key="6">
    <source>
        <dbReference type="ARBA" id="ARBA00023136"/>
    </source>
</evidence>
<evidence type="ECO:0000313" key="9">
    <source>
        <dbReference type="Proteomes" id="UP001208131"/>
    </source>
</evidence>
<comment type="subcellular location">
    <subcellularLocation>
        <location evidence="1">Cell membrane</location>
        <topology evidence="1">Multi-pass membrane protein</topology>
    </subcellularLocation>
</comment>
<dbReference type="InterPro" id="IPR003370">
    <property type="entry name" value="Chromate_transpt"/>
</dbReference>
<evidence type="ECO:0000256" key="5">
    <source>
        <dbReference type="ARBA" id="ARBA00022989"/>
    </source>
</evidence>
<dbReference type="GO" id="GO:0015109">
    <property type="term" value="F:chromate transmembrane transporter activity"/>
    <property type="evidence" value="ECO:0007669"/>
    <property type="project" value="InterPro"/>
</dbReference>
<dbReference type="RefSeq" id="WP_022286894.1">
    <property type="nucleotide sequence ID" value="NZ_JAOQJZ010000002.1"/>
</dbReference>
<evidence type="ECO:0000313" key="8">
    <source>
        <dbReference type="EMBL" id="MCU6704846.1"/>
    </source>
</evidence>
<dbReference type="Proteomes" id="UP001208131">
    <property type="component" value="Unassembled WGS sequence"/>
</dbReference>
<dbReference type="Pfam" id="PF02417">
    <property type="entry name" value="Chromate_transp"/>
    <property type="match status" value="1"/>
</dbReference>
<accession>A0AAE3IES3</accession>
<evidence type="ECO:0000256" key="7">
    <source>
        <dbReference type="SAM" id="Phobius"/>
    </source>
</evidence>
<reference evidence="8 9" key="1">
    <citation type="journal article" date="2021" name="ISME Commun">
        <title>Automated analysis of genomic sequences facilitates high-throughput and comprehensive description of bacteria.</title>
        <authorList>
            <person name="Hitch T.C.A."/>
        </authorList>
    </citation>
    <scope>NUCLEOTIDE SEQUENCE [LARGE SCALE GENOMIC DNA]</scope>
    <source>
        <strain evidence="8 9">Sanger_31</strain>
    </source>
</reference>
<dbReference type="EMBL" id="JAOQJZ010000002">
    <property type="protein sequence ID" value="MCU6704846.1"/>
    <property type="molecule type" value="Genomic_DNA"/>
</dbReference>
<keyword evidence="5 7" id="KW-1133">Transmembrane helix</keyword>
<protein>
    <submittedName>
        <fullName evidence="8">Chromate transporter</fullName>
    </submittedName>
</protein>
<proteinExistence type="inferred from homology"/>
<dbReference type="AlphaFoldDB" id="A0AAE3IES3"/>
<keyword evidence="3" id="KW-1003">Cell membrane</keyword>
<feature type="transmembrane region" description="Helical" evidence="7">
    <location>
        <begin position="117"/>
        <end position="139"/>
    </location>
</feature>
<feature type="transmembrane region" description="Helical" evidence="7">
    <location>
        <begin position="70"/>
        <end position="96"/>
    </location>
</feature>
<dbReference type="PANTHER" id="PTHR43663:SF1">
    <property type="entry name" value="CHROMATE TRANSPORTER"/>
    <property type="match status" value="1"/>
</dbReference>